<reference evidence="1" key="1">
    <citation type="submission" date="2023-08" db="EMBL/GenBank/DDBJ databases">
        <authorList>
            <person name="Alioto T."/>
            <person name="Alioto T."/>
            <person name="Gomez Garrido J."/>
        </authorList>
    </citation>
    <scope>NUCLEOTIDE SEQUENCE</scope>
</reference>
<gene>
    <name evidence="1" type="ORF">OCTVUL_1B030165</name>
</gene>
<sequence>MVTVSLARVLEWSQHVAKSQVFPKDIGDFKVEAAIFDLYLKGEKPCATVSNHCVGAVMTDKGLLPWQQKITVKIMVGI</sequence>
<dbReference type="Proteomes" id="UP001162480">
    <property type="component" value="Chromosome 21"/>
</dbReference>
<proteinExistence type="predicted"/>
<name>A0AA36BRB2_OCTVU</name>
<dbReference type="EMBL" id="OX597834">
    <property type="protein sequence ID" value="CAI9738221.1"/>
    <property type="molecule type" value="Genomic_DNA"/>
</dbReference>
<organism evidence="1 2">
    <name type="scientific">Octopus vulgaris</name>
    <name type="common">Common octopus</name>
    <dbReference type="NCBI Taxonomy" id="6645"/>
    <lineage>
        <taxon>Eukaryota</taxon>
        <taxon>Metazoa</taxon>
        <taxon>Spiralia</taxon>
        <taxon>Lophotrochozoa</taxon>
        <taxon>Mollusca</taxon>
        <taxon>Cephalopoda</taxon>
        <taxon>Coleoidea</taxon>
        <taxon>Octopodiformes</taxon>
        <taxon>Octopoda</taxon>
        <taxon>Incirrata</taxon>
        <taxon>Octopodidae</taxon>
        <taxon>Octopus</taxon>
    </lineage>
</organism>
<keyword evidence="2" id="KW-1185">Reference proteome</keyword>
<dbReference type="AlphaFoldDB" id="A0AA36BRB2"/>
<protein>
    <submittedName>
        <fullName evidence="1">Uncharacterized protein</fullName>
    </submittedName>
</protein>
<accession>A0AA36BRB2</accession>
<evidence type="ECO:0000313" key="2">
    <source>
        <dbReference type="Proteomes" id="UP001162480"/>
    </source>
</evidence>
<evidence type="ECO:0000313" key="1">
    <source>
        <dbReference type="EMBL" id="CAI9738221.1"/>
    </source>
</evidence>